<proteinExistence type="inferred from homology"/>
<evidence type="ECO:0000256" key="2">
    <source>
        <dbReference type="ARBA" id="ARBA00023015"/>
    </source>
</evidence>
<evidence type="ECO:0000256" key="5">
    <source>
        <dbReference type="SAM" id="MobiDB-lite"/>
    </source>
</evidence>
<evidence type="ECO:0000256" key="3">
    <source>
        <dbReference type="ARBA" id="ARBA00023125"/>
    </source>
</evidence>
<comment type="similarity">
    <text evidence="1">Belongs to the ner transcriptional regulatory family.</text>
</comment>
<dbReference type="CDD" id="cd00093">
    <property type="entry name" value="HTH_XRE"/>
    <property type="match status" value="1"/>
</dbReference>
<keyword evidence="2" id="KW-0805">Transcription regulation</keyword>
<evidence type="ECO:0000256" key="1">
    <source>
        <dbReference type="ARBA" id="ARBA00006157"/>
    </source>
</evidence>
<evidence type="ECO:0000259" key="6">
    <source>
        <dbReference type="PROSITE" id="PS50943"/>
    </source>
</evidence>
<evidence type="ECO:0000256" key="4">
    <source>
        <dbReference type="ARBA" id="ARBA00023163"/>
    </source>
</evidence>
<dbReference type="Gene3D" id="1.10.260.40">
    <property type="entry name" value="lambda repressor-like DNA-binding domains"/>
    <property type="match status" value="1"/>
</dbReference>
<dbReference type="PROSITE" id="PS50943">
    <property type="entry name" value="HTH_CROC1"/>
    <property type="match status" value="1"/>
</dbReference>
<feature type="region of interest" description="Disordered" evidence="5">
    <location>
        <begin position="68"/>
        <end position="90"/>
    </location>
</feature>
<dbReference type="InterPro" id="IPR010982">
    <property type="entry name" value="Lambda_DNA-bd_dom_sf"/>
</dbReference>
<name>E6QVI7_9ZZZZ</name>
<dbReference type="AlphaFoldDB" id="E6QVI7"/>
<dbReference type="GO" id="GO:0003677">
    <property type="term" value="F:DNA binding"/>
    <property type="evidence" value="ECO:0007669"/>
    <property type="project" value="UniProtKB-KW"/>
</dbReference>
<dbReference type="EMBL" id="CABR01000130">
    <property type="protein sequence ID" value="CBI11260.1"/>
    <property type="molecule type" value="Genomic_DNA"/>
</dbReference>
<comment type="caution">
    <text evidence="7">The sequence shown here is derived from an EMBL/GenBank/DDBJ whole genome shotgun (WGS) entry which is preliminary data.</text>
</comment>
<dbReference type="InterPro" id="IPR038722">
    <property type="entry name" value="Ner_HTH_dom"/>
</dbReference>
<dbReference type="SUPFAM" id="SSF47413">
    <property type="entry name" value="lambda repressor-like DNA-binding domains"/>
    <property type="match status" value="1"/>
</dbReference>
<protein>
    <recommendedName>
        <fullName evidence="6">HTH cro/C1-type domain-containing protein</fullName>
    </recommendedName>
</protein>
<dbReference type="InterPro" id="IPR001387">
    <property type="entry name" value="Cro/C1-type_HTH"/>
</dbReference>
<evidence type="ECO:0000313" key="7">
    <source>
        <dbReference type="EMBL" id="CBI11260.1"/>
    </source>
</evidence>
<dbReference type="Pfam" id="PF13693">
    <property type="entry name" value="HTH_35"/>
    <property type="match status" value="1"/>
</dbReference>
<keyword evidence="4" id="KW-0804">Transcription</keyword>
<reference evidence="7" key="1">
    <citation type="submission" date="2009-10" db="EMBL/GenBank/DDBJ databases">
        <title>Diversity of trophic interactions inside an arsenic-rich microbial ecosystem.</title>
        <authorList>
            <person name="Bertin P.N."/>
            <person name="Heinrich-Salmeron A."/>
            <person name="Pelletier E."/>
            <person name="Goulhen-Chollet F."/>
            <person name="Arsene-Ploetze F."/>
            <person name="Gallien S."/>
            <person name="Calteau A."/>
            <person name="Vallenet D."/>
            <person name="Casiot C."/>
            <person name="Chane-Woon-Ming B."/>
            <person name="Giloteaux L."/>
            <person name="Barakat M."/>
            <person name="Bonnefoy V."/>
            <person name="Bruneel O."/>
            <person name="Chandler M."/>
            <person name="Cleiss J."/>
            <person name="Duran R."/>
            <person name="Elbaz-Poulichet F."/>
            <person name="Fonknechten N."/>
            <person name="Lauga B."/>
            <person name="Mornico D."/>
            <person name="Ortet P."/>
            <person name="Schaeffer C."/>
            <person name="Siguier P."/>
            <person name="Alexander Thil Smith A."/>
            <person name="Van Dorsselaer A."/>
            <person name="Weissenbach J."/>
            <person name="Medigue C."/>
            <person name="Le Paslier D."/>
        </authorList>
    </citation>
    <scope>NUCLEOTIDE SEQUENCE</scope>
</reference>
<organism evidence="7">
    <name type="scientific">mine drainage metagenome</name>
    <dbReference type="NCBI Taxonomy" id="410659"/>
    <lineage>
        <taxon>unclassified sequences</taxon>
        <taxon>metagenomes</taxon>
        <taxon>ecological metagenomes</taxon>
    </lineage>
</organism>
<feature type="domain" description="HTH cro/C1-type" evidence="6">
    <location>
        <begin position="6"/>
        <end position="59"/>
    </location>
</feature>
<accession>E6QVI7</accession>
<sequence length="90" mass="9780">MDAIDIIYLLRRLGKSQAQLARELGVSGGVVNNVIHDRITAHAVASHIAALLGSEVAELWPDRYVFKPRGRTSPRSEAKQTECEANGGVQ</sequence>
<keyword evidence="3" id="KW-0238">DNA-binding</keyword>
<gene>
    <name evidence="7" type="ORF">CARN7_2075</name>
</gene>